<evidence type="ECO:0000313" key="10">
    <source>
        <dbReference type="EMBL" id="AQQ08698.1"/>
    </source>
</evidence>
<evidence type="ECO:0000256" key="4">
    <source>
        <dbReference type="ARBA" id="ARBA00022670"/>
    </source>
</evidence>
<dbReference type="GO" id="GO:0006508">
    <property type="term" value="P:proteolysis"/>
    <property type="evidence" value="ECO:0007669"/>
    <property type="project" value="UniProtKB-KW"/>
</dbReference>
<protein>
    <submittedName>
        <fullName evidence="10">Thermophilic serine proteinase</fullName>
        <ecNumber evidence="10">3.4.21.-</ecNumber>
    </submittedName>
</protein>
<organism evidence="10 11">
    <name type="scientific">Sedimentisphaera cyanobacteriorum</name>
    <dbReference type="NCBI Taxonomy" id="1940790"/>
    <lineage>
        <taxon>Bacteria</taxon>
        <taxon>Pseudomonadati</taxon>
        <taxon>Planctomycetota</taxon>
        <taxon>Phycisphaerae</taxon>
        <taxon>Sedimentisphaerales</taxon>
        <taxon>Sedimentisphaeraceae</taxon>
        <taxon>Sedimentisphaera</taxon>
    </lineage>
</organism>
<dbReference type="SUPFAM" id="SSF52743">
    <property type="entry name" value="Subtilisin-like"/>
    <property type="match status" value="1"/>
</dbReference>
<dbReference type="InterPro" id="IPR023827">
    <property type="entry name" value="Peptidase_S8_Asp-AS"/>
</dbReference>
<dbReference type="CDD" id="cd07484">
    <property type="entry name" value="Peptidases_S8_Thermitase_like"/>
    <property type="match status" value="1"/>
</dbReference>
<dbReference type="PROSITE" id="PS00136">
    <property type="entry name" value="SUBTILASE_ASP"/>
    <property type="match status" value="1"/>
</dbReference>
<accession>A0A1Q2HMP3</accession>
<keyword evidence="4 7" id="KW-0645">Protease</keyword>
<dbReference type="PROSITE" id="PS00138">
    <property type="entry name" value="SUBTILASE_SER"/>
    <property type="match status" value="1"/>
</dbReference>
<gene>
    <name evidence="10" type="ORF">L21SP3_00487</name>
</gene>
<dbReference type="PANTHER" id="PTHR43806">
    <property type="entry name" value="PEPTIDASE S8"/>
    <property type="match status" value="1"/>
</dbReference>
<dbReference type="InterPro" id="IPR000209">
    <property type="entry name" value="Peptidase_S8/S53_dom"/>
</dbReference>
<dbReference type="EC" id="3.4.21.-" evidence="10"/>
<dbReference type="InterPro" id="IPR034084">
    <property type="entry name" value="Thermitase-like_dom"/>
</dbReference>
<dbReference type="InterPro" id="IPR023828">
    <property type="entry name" value="Peptidase_S8_Ser-AS"/>
</dbReference>
<proteinExistence type="inferred from homology"/>
<feature type="domain" description="Peptidase S8/S53" evidence="9">
    <location>
        <begin position="136"/>
        <end position="407"/>
    </location>
</feature>
<evidence type="ECO:0000256" key="8">
    <source>
        <dbReference type="RuleBase" id="RU003355"/>
    </source>
</evidence>
<name>A0A1Q2HMP3_9BACT</name>
<dbReference type="Proteomes" id="UP000188273">
    <property type="component" value="Chromosome"/>
</dbReference>
<dbReference type="InterPro" id="IPR036852">
    <property type="entry name" value="Peptidase_S8/S53_dom_sf"/>
</dbReference>
<dbReference type="RefSeq" id="WP_123785111.1">
    <property type="nucleotide sequence ID" value="NZ_CP019633.1"/>
</dbReference>
<feature type="active site" description="Charge relay system" evidence="7">
    <location>
        <position position="184"/>
    </location>
</feature>
<evidence type="ECO:0000259" key="9">
    <source>
        <dbReference type="Pfam" id="PF00082"/>
    </source>
</evidence>
<dbReference type="InterPro" id="IPR050131">
    <property type="entry name" value="Peptidase_S8_subtilisin-like"/>
</dbReference>
<evidence type="ECO:0000313" key="11">
    <source>
        <dbReference type="Proteomes" id="UP000188273"/>
    </source>
</evidence>
<evidence type="ECO:0000256" key="2">
    <source>
        <dbReference type="ARBA" id="ARBA00011073"/>
    </source>
</evidence>
<keyword evidence="3" id="KW-0964">Secreted</keyword>
<reference evidence="11" key="1">
    <citation type="submission" date="2017-02" db="EMBL/GenBank/DDBJ databases">
        <title>Comparative genomics and description of representatives of a novel lineage of planctomycetes thriving in anoxic sediments.</title>
        <authorList>
            <person name="Spring S."/>
            <person name="Bunk B."/>
            <person name="Sproer C."/>
            <person name="Klenk H.-P."/>
        </authorList>
    </citation>
    <scope>NUCLEOTIDE SEQUENCE [LARGE SCALE GENOMIC DNA]</scope>
    <source>
        <strain evidence="11">L21-RPul-D3</strain>
    </source>
</reference>
<feature type="active site" description="Charge relay system" evidence="7">
    <location>
        <position position="143"/>
    </location>
</feature>
<sequence length="470" mass="50990">MARKILMTVFIAAAYVYSSSFFCEYSGEHILVKFHQHIKHSERLGLIDSLGCIMESHSEYSDCMRVCLPKDCEPEQMTAEFSKHSQMVEYAEKDYNVRGFFVPNDSFYSYQWHFDGANSGSIQIESAWEIQTGNPETIIAVIDTGIAYEDYDIYAQAPDLADTQFVQGYDFVNDDFHPNDDNGHGTHVAGTIAQSTNNGLGVAGIAYNCSIMPVKSLGAENGGSVLDVADGIIYAAMNGADVINMSLGSPGNSTALKQACEYAYQMGATIVCAAGNEYNDGNPVIYPAAYDDYCIAVGAVRYDEMRANYSNTGSYVDIAAPGGDLAVDQNGDGFADGILQQTFSNFDFTEFQYYFYQGTSMAAPCVAGVAGLLNSNGISNPDKIRLAVESTAKDLGTSGKDPEYGAGLLNASAAVSFSVIADLTGDLEINQEDIFVFADYWLTNSPSADFDMNGIVDYIDFSVISSNWQF</sequence>
<evidence type="ECO:0000256" key="7">
    <source>
        <dbReference type="PROSITE-ProRule" id="PRU01240"/>
    </source>
</evidence>
<evidence type="ECO:0000256" key="1">
    <source>
        <dbReference type="ARBA" id="ARBA00004613"/>
    </source>
</evidence>
<dbReference type="PANTHER" id="PTHR43806:SF11">
    <property type="entry name" value="CEREVISIN-RELATED"/>
    <property type="match status" value="1"/>
</dbReference>
<evidence type="ECO:0000256" key="3">
    <source>
        <dbReference type="ARBA" id="ARBA00022525"/>
    </source>
</evidence>
<dbReference type="Gene3D" id="3.40.50.200">
    <property type="entry name" value="Peptidase S8/S53 domain"/>
    <property type="match status" value="1"/>
</dbReference>
<comment type="subcellular location">
    <subcellularLocation>
        <location evidence="1">Secreted</location>
    </subcellularLocation>
</comment>
<dbReference type="KEGG" id="pbu:L21SP3_00487"/>
<evidence type="ECO:0000256" key="6">
    <source>
        <dbReference type="ARBA" id="ARBA00022825"/>
    </source>
</evidence>
<dbReference type="InterPro" id="IPR015500">
    <property type="entry name" value="Peptidase_S8_subtilisin-rel"/>
</dbReference>
<evidence type="ECO:0000256" key="5">
    <source>
        <dbReference type="ARBA" id="ARBA00022801"/>
    </source>
</evidence>
<dbReference type="PRINTS" id="PR00723">
    <property type="entry name" value="SUBTILISIN"/>
</dbReference>
<dbReference type="STRING" id="1940790.L21SP3_00487"/>
<keyword evidence="6 7" id="KW-0720">Serine protease</keyword>
<comment type="similarity">
    <text evidence="2 7 8">Belongs to the peptidase S8 family.</text>
</comment>
<dbReference type="Pfam" id="PF00082">
    <property type="entry name" value="Peptidase_S8"/>
    <property type="match status" value="1"/>
</dbReference>
<dbReference type="EMBL" id="CP019633">
    <property type="protein sequence ID" value="AQQ08698.1"/>
    <property type="molecule type" value="Genomic_DNA"/>
</dbReference>
<dbReference type="GO" id="GO:0005576">
    <property type="term" value="C:extracellular region"/>
    <property type="evidence" value="ECO:0007669"/>
    <property type="project" value="UniProtKB-SubCell"/>
</dbReference>
<keyword evidence="5 7" id="KW-0378">Hydrolase</keyword>
<dbReference type="OrthoDB" id="252653at2"/>
<feature type="active site" description="Charge relay system" evidence="7">
    <location>
        <position position="360"/>
    </location>
</feature>
<dbReference type="GO" id="GO:0004252">
    <property type="term" value="F:serine-type endopeptidase activity"/>
    <property type="evidence" value="ECO:0007669"/>
    <property type="project" value="UniProtKB-UniRule"/>
</dbReference>
<dbReference type="PROSITE" id="PS51892">
    <property type="entry name" value="SUBTILASE"/>
    <property type="match status" value="1"/>
</dbReference>
<dbReference type="AlphaFoldDB" id="A0A1Q2HMP3"/>
<keyword evidence="11" id="KW-1185">Reference proteome</keyword>